<proteinExistence type="predicted"/>
<dbReference type="EMBL" id="LR031880">
    <property type="protein sequence ID" value="VDD59910.1"/>
    <property type="molecule type" value="Genomic_DNA"/>
</dbReference>
<gene>
    <name evidence="1" type="ORF">BOLC6T35363H</name>
</gene>
<name>A0A3P6G4G9_BRAOL</name>
<sequence length="53" mass="6287">MFRFSKKLKALKPLLRNLGRESLGNLTKRAAEARSLLCEKNKKLLMIRRRREC</sequence>
<evidence type="ECO:0000313" key="1">
    <source>
        <dbReference type="EMBL" id="VDD59910.1"/>
    </source>
</evidence>
<protein>
    <submittedName>
        <fullName evidence="1">Uncharacterized protein</fullName>
    </submittedName>
</protein>
<dbReference type="AlphaFoldDB" id="A0A3P6G4G9"/>
<accession>A0A3P6G4G9</accession>
<reference evidence="1" key="1">
    <citation type="submission" date="2018-11" db="EMBL/GenBank/DDBJ databases">
        <authorList>
            <consortium name="Genoscope - CEA"/>
            <person name="William W."/>
        </authorList>
    </citation>
    <scope>NUCLEOTIDE SEQUENCE</scope>
</reference>
<organism evidence="1">
    <name type="scientific">Brassica oleracea</name>
    <name type="common">Wild cabbage</name>
    <dbReference type="NCBI Taxonomy" id="3712"/>
    <lineage>
        <taxon>Eukaryota</taxon>
        <taxon>Viridiplantae</taxon>
        <taxon>Streptophyta</taxon>
        <taxon>Embryophyta</taxon>
        <taxon>Tracheophyta</taxon>
        <taxon>Spermatophyta</taxon>
        <taxon>Magnoliopsida</taxon>
        <taxon>eudicotyledons</taxon>
        <taxon>Gunneridae</taxon>
        <taxon>Pentapetalae</taxon>
        <taxon>rosids</taxon>
        <taxon>malvids</taxon>
        <taxon>Brassicales</taxon>
        <taxon>Brassicaceae</taxon>
        <taxon>Brassiceae</taxon>
        <taxon>Brassica</taxon>
    </lineage>
</organism>